<feature type="non-terminal residue" evidence="1">
    <location>
        <position position="1"/>
    </location>
</feature>
<sequence>AQTLRLDTFTQLMKELSPIVQAVGREVSTPAEHELERMKN</sequence>
<organism evidence="1">
    <name type="scientific">marine sediment metagenome</name>
    <dbReference type="NCBI Taxonomy" id="412755"/>
    <lineage>
        <taxon>unclassified sequences</taxon>
        <taxon>metagenomes</taxon>
        <taxon>ecological metagenomes</taxon>
    </lineage>
</organism>
<evidence type="ECO:0000313" key="1">
    <source>
        <dbReference type="EMBL" id="GAG58094.1"/>
    </source>
</evidence>
<dbReference type="AlphaFoldDB" id="X0YP97"/>
<proteinExistence type="predicted"/>
<dbReference type="EMBL" id="BART01004876">
    <property type="protein sequence ID" value="GAG58094.1"/>
    <property type="molecule type" value="Genomic_DNA"/>
</dbReference>
<protein>
    <submittedName>
        <fullName evidence="1">Uncharacterized protein</fullName>
    </submittedName>
</protein>
<reference evidence="1" key="1">
    <citation type="journal article" date="2014" name="Front. Microbiol.">
        <title>High frequency of phylogenetically diverse reductive dehalogenase-homologous genes in deep subseafloor sedimentary metagenomes.</title>
        <authorList>
            <person name="Kawai M."/>
            <person name="Futagami T."/>
            <person name="Toyoda A."/>
            <person name="Takaki Y."/>
            <person name="Nishi S."/>
            <person name="Hori S."/>
            <person name="Arai W."/>
            <person name="Tsubouchi T."/>
            <person name="Morono Y."/>
            <person name="Uchiyama I."/>
            <person name="Ito T."/>
            <person name="Fujiyama A."/>
            <person name="Inagaki F."/>
            <person name="Takami H."/>
        </authorList>
    </citation>
    <scope>NUCLEOTIDE SEQUENCE</scope>
    <source>
        <strain evidence="1">Expedition CK06-06</strain>
    </source>
</reference>
<accession>X0YP97</accession>
<name>X0YP97_9ZZZZ</name>
<gene>
    <name evidence="1" type="ORF">S01H4_11822</name>
</gene>
<comment type="caution">
    <text evidence="1">The sequence shown here is derived from an EMBL/GenBank/DDBJ whole genome shotgun (WGS) entry which is preliminary data.</text>
</comment>